<proteinExistence type="predicted"/>
<keyword evidence="10" id="KW-0067">ATP-binding</keyword>
<evidence type="ECO:0000256" key="14">
    <source>
        <dbReference type="ARBA" id="ARBA00035845"/>
    </source>
</evidence>
<dbReference type="CDD" id="cd23797">
    <property type="entry name" value="UBCc_UBE2H"/>
    <property type="match status" value="1"/>
</dbReference>
<feature type="active site" description="Glycyl thioester intermediate" evidence="25">
    <location>
        <position position="612"/>
    </location>
</feature>
<evidence type="ECO:0000256" key="19">
    <source>
        <dbReference type="ARBA" id="ARBA00063081"/>
    </source>
</evidence>
<dbReference type="EC" id="2.3.2.23" evidence="3"/>
<keyword evidence="4" id="KW-0808">Transferase</keyword>
<feature type="compositionally biased region" description="Polar residues" evidence="26">
    <location>
        <begin position="52"/>
        <end position="63"/>
    </location>
</feature>
<reference evidence="28" key="1">
    <citation type="submission" date="2022-03" db="EMBL/GenBank/DDBJ databases">
        <title>Genomic analyses of argali, domestic sheep and their hybrids provide insights into chromosomal evolution, heterosis and genetic basis of agronomic traits.</title>
        <authorList>
            <person name="Li M."/>
        </authorList>
    </citation>
    <scope>NUCLEOTIDE SEQUENCE</scope>
    <source>
        <strain evidence="28">CAU-MHL-2022a</strain>
        <tissue evidence="28">Skin</tissue>
    </source>
</reference>
<comment type="function">
    <text evidence="18">Accepts ubiquitin from the E1 complex and catalyzes its covalent attachment to other proteins. E2 ubiquitin conjugating enzyme that transfers ubiquitin to MAEA, a core component of the CTLH E3 ubiquitin-protein ligase complex. In vitro catalyzes 'Lys-11'- and 'Lys-48'-linked polyubiquitination. Capable, in vitro, to ubiquitinate histone H2A.</text>
</comment>
<dbReference type="FunFam" id="3.10.110.10:FF:000078">
    <property type="entry name" value="ubiquitin-conjugating enzyme E2 H isoform X2"/>
    <property type="match status" value="1"/>
</dbReference>
<evidence type="ECO:0000256" key="25">
    <source>
        <dbReference type="PROSITE-ProRule" id="PRU10133"/>
    </source>
</evidence>
<keyword evidence="11" id="KW-0832">Ubl conjugation</keyword>
<evidence type="ECO:0000256" key="5">
    <source>
        <dbReference type="ARBA" id="ARBA00022723"/>
    </source>
</evidence>
<evidence type="ECO:0000256" key="11">
    <source>
        <dbReference type="ARBA" id="ARBA00022843"/>
    </source>
</evidence>
<evidence type="ECO:0000256" key="13">
    <source>
        <dbReference type="ARBA" id="ARBA00023242"/>
    </source>
</evidence>
<dbReference type="EMBL" id="JAKZEL010000005">
    <property type="protein sequence ID" value="KAI4543503.1"/>
    <property type="molecule type" value="Genomic_DNA"/>
</dbReference>
<feature type="domain" description="UBC core" evidence="27">
    <location>
        <begin position="515"/>
        <end position="675"/>
    </location>
</feature>
<keyword evidence="29" id="KW-1185">Reference proteome</keyword>
<feature type="compositionally biased region" description="Acidic residues" evidence="26">
    <location>
        <begin position="698"/>
        <end position="708"/>
    </location>
</feature>
<dbReference type="InterPro" id="IPR013909">
    <property type="entry name" value="NuBaID_C"/>
</dbReference>
<dbReference type="AlphaFoldDB" id="A0AAD4UCD1"/>
<dbReference type="InterPro" id="IPR016135">
    <property type="entry name" value="UBQ-conjugating_enzyme/RWD"/>
</dbReference>
<gene>
    <name evidence="28" type="ORF">MG293_006297</name>
</gene>
<dbReference type="InterPro" id="IPR012935">
    <property type="entry name" value="NuBaID_N"/>
</dbReference>
<dbReference type="GO" id="GO:0005524">
    <property type="term" value="F:ATP binding"/>
    <property type="evidence" value="ECO:0007669"/>
    <property type="project" value="UniProtKB-KW"/>
</dbReference>
<feature type="compositionally biased region" description="Polar residues" evidence="26">
    <location>
        <begin position="315"/>
        <end position="326"/>
    </location>
</feature>
<dbReference type="PROSITE" id="PS00183">
    <property type="entry name" value="UBC_1"/>
    <property type="match status" value="1"/>
</dbReference>
<feature type="compositionally biased region" description="Polar residues" evidence="26">
    <location>
        <begin position="339"/>
        <end position="348"/>
    </location>
</feature>
<evidence type="ECO:0000256" key="10">
    <source>
        <dbReference type="ARBA" id="ARBA00022840"/>
    </source>
</evidence>
<keyword evidence="8" id="KW-0833">Ubl conjugation pathway</keyword>
<evidence type="ECO:0000256" key="18">
    <source>
        <dbReference type="ARBA" id="ARBA00060202"/>
    </source>
</evidence>
<dbReference type="GO" id="GO:0061631">
    <property type="term" value="F:ubiquitin conjugating enzyme activity"/>
    <property type="evidence" value="ECO:0007669"/>
    <property type="project" value="UniProtKB-EC"/>
</dbReference>
<comment type="caution">
    <text evidence="28">The sequence shown here is derived from an EMBL/GenBank/DDBJ whole genome shotgun (WGS) entry which is preliminary data.</text>
</comment>
<evidence type="ECO:0000256" key="22">
    <source>
        <dbReference type="ARBA" id="ARBA00077502"/>
    </source>
</evidence>
<feature type="compositionally biased region" description="Low complexity" evidence="26">
    <location>
        <begin position="688"/>
        <end position="697"/>
    </location>
</feature>
<evidence type="ECO:0000256" key="12">
    <source>
        <dbReference type="ARBA" id="ARBA00022990"/>
    </source>
</evidence>
<evidence type="ECO:0000256" key="17">
    <source>
        <dbReference type="ARBA" id="ARBA00044931"/>
    </source>
</evidence>
<evidence type="ECO:0000256" key="15">
    <source>
        <dbReference type="ARBA" id="ARBA00039076"/>
    </source>
</evidence>
<accession>A0AAD4UCD1</accession>
<protein>
    <recommendedName>
        <fullName evidence="20">Ubiquitin-conjugating enzyme E2 H</fullName>
        <ecNumber evidence="3">2.3.2.23</ecNumber>
        <ecNumber evidence="15">2.3.2.24</ecNumber>
    </recommendedName>
    <alternativeName>
        <fullName evidence="23">(E3-independent) E2 ubiquitin-conjugating enzyme H</fullName>
    </alternativeName>
    <alternativeName>
        <fullName evidence="21">E2 ubiquitin-conjugating enzyme H</fullName>
    </alternativeName>
    <alternativeName>
        <fullName evidence="24">Ubiquitin carrier protein H</fullName>
    </alternativeName>
    <alternativeName>
        <fullName evidence="22">Ubiquitin-protein ligase H</fullName>
    </alternativeName>
</protein>
<evidence type="ECO:0000256" key="9">
    <source>
        <dbReference type="ARBA" id="ARBA00022833"/>
    </source>
</evidence>
<keyword evidence="5" id="KW-0479">Metal-binding</keyword>
<dbReference type="Pfam" id="PF08600">
    <property type="entry name" value="NuBaID_C"/>
    <property type="match status" value="1"/>
</dbReference>
<dbReference type="GO" id="GO:0008270">
    <property type="term" value="F:zinc ion binding"/>
    <property type="evidence" value="ECO:0007669"/>
    <property type="project" value="UniProtKB-KW"/>
</dbReference>
<dbReference type="Gene3D" id="3.10.110.10">
    <property type="entry name" value="Ubiquitin Conjugating Enzyme"/>
    <property type="match status" value="1"/>
</dbReference>
<comment type="pathway">
    <text evidence="16">Protein modification.</text>
</comment>
<evidence type="ECO:0000259" key="27">
    <source>
        <dbReference type="PROSITE" id="PS50127"/>
    </source>
</evidence>
<evidence type="ECO:0000313" key="29">
    <source>
        <dbReference type="Proteomes" id="UP001214576"/>
    </source>
</evidence>
<name>A0AAD4UCD1_OVIAM</name>
<comment type="catalytic activity">
    <reaction evidence="1">
        <text>S-ubiquitinyl-[E1 ubiquitin-activating enzyme]-L-cysteine + [E2 ubiquitin-conjugating enzyme]-L-cysteine = [E1 ubiquitin-activating enzyme]-L-cysteine + S-ubiquitinyl-[E2 ubiquitin-conjugating enzyme]-L-cysteine.</text>
        <dbReference type="EC" id="2.3.2.23"/>
    </reaction>
</comment>
<keyword evidence="7" id="KW-0863">Zinc-finger</keyword>
<evidence type="ECO:0000256" key="24">
    <source>
        <dbReference type="ARBA" id="ARBA00082119"/>
    </source>
</evidence>
<evidence type="ECO:0000256" key="4">
    <source>
        <dbReference type="ARBA" id="ARBA00022679"/>
    </source>
</evidence>
<evidence type="ECO:0000256" key="16">
    <source>
        <dbReference type="ARBA" id="ARBA00043952"/>
    </source>
</evidence>
<dbReference type="InterPro" id="IPR023313">
    <property type="entry name" value="UBQ-conjugating_AS"/>
</dbReference>
<evidence type="ECO:0000256" key="7">
    <source>
        <dbReference type="ARBA" id="ARBA00022771"/>
    </source>
</evidence>
<comment type="subcellular location">
    <subcellularLocation>
        <location evidence="2">Nucleus</location>
    </subcellularLocation>
</comment>
<evidence type="ECO:0000256" key="1">
    <source>
        <dbReference type="ARBA" id="ARBA00000485"/>
    </source>
</evidence>
<comment type="function">
    <text evidence="17">Required for proper positioning of a substantial amount of TPR at the nuclear basket (NB) through interaction with TPR.</text>
</comment>
<keyword evidence="12" id="KW-0007">Acetylation</keyword>
<dbReference type="Pfam" id="PF00179">
    <property type="entry name" value="UQ_con"/>
    <property type="match status" value="1"/>
</dbReference>
<evidence type="ECO:0000256" key="8">
    <source>
        <dbReference type="ARBA" id="ARBA00022786"/>
    </source>
</evidence>
<dbReference type="Pfam" id="PF07967">
    <property type="entry name" value="zf-C3HC"/>
    <property type="match status" value="1"/>
</dbReference>
<organism evidence="28 29">
    <name type="scientific">Ovis ammon polii</name>
    <dbReference type="NCBI Taxonomy" id="230172"/>
    <lineage>
        <taxon>Eukaryota</taxon>
        <taxon>Metazoa</taxon>
        <taxon>Chordata</taxon>
        <taxon>Craniata</taxon>
        <taxon>Vertebrata</taxon>
        <taxon>Euteleostomi</taxon>
        <taxon>Mammalia</taxon>
        <taxon>Eutheria</taxon>
        <taxon>Laurasiatheria</taxon>
        <taxon>Artiodactyla</taxon>
        <taxon>Ruminantia</taxon>
        <taxon>Pecora</taxon>
        <taxon>Bovidae</taxon>
        <taxon>Caprinae</taxon>
        <taxon>Ovis</taxon>
    </lineage>
</organism>
<feature type="region of interest" description="Disordered" evidence="26">
    <location>
        <begin position="677"/>
        <end position="708"/>
    </location>
</feature>
<dbReference type="PROSITE" id="PS50127">
    <property type="entry name" value="UBC_2"/>
    <property type="match status" value="1"/>
</dbReference>
<evidence type="ECO:0000256" key="21">
    <source>
        <dbReference type="ARBA" id="ARBA00076312"/>
    </source>
</evidence>
<comment type="subunit">
    <text evidence="19">Interacts with MAEA and WDR26, components of the CTLH complex that contains GID4, RANBP9 and/or RANBP10, MKLN1, MAEA, RMND5A (or alternatively its paralog RMND5B), GID8, ARMC8, WDR26 and YPEL5.</text>
</comment>
<comment type="catalytic activity">
    <reaction evidence="14">
        <text>S-ubiquitinyl-[E1 ubiquitin-activating enzyme]-L-cysteine + [acceptor protein]-L-lysine = [E1 ubiquitin-activating enzyme]-L-cysteine + N(6)-monoubiquitinyl-[acceptor protein]-L-lysine.</text>
        <dbReference type="EC" id="2.3.2.24"/>
    </reaction>
</comment>
<evidence type="ECO:0000313" key="28">
    <source>
        <dbReference type="EMBL" id="KAI4543503.1"/>
    </source>
</evidence>
<feature type="region of interest" description="Disordered" evidence="26">
    <location>
        <begin position="18"/>
        <end position="73"/>
    </location>
</feature>
<keyword evidence="6" id="KW-0547">Nucleotide-binding</keyword>
<evidence type="ECO:0000256" key="3">
    <source>
        <dbReference type="ARBA" id="ARBA00012486"/>
    </source>
</evidence>
<dbReference type="SMART" id="SM00212">
    <property type="entry name" value="UBCc"/>
    <property type="match status" value="1"/>
</dbReference>
<evidence type="ECO:0000256" key="6">
    <source>
        <dbReference type="ARBA" id="ARBA00022741"/>
    </source>
</evidence>
<evidence type="ECO:0000256" key="2">
    <source>
        <dbReference type="ARBA" id="ARBA00004123"/>
    </source>
</evidence>
<dbReference type="Proteomes" id="UP001214576">
    <property type="component" value="Unassembled WGS sequence"/>
</dbReference>
<evidence type="ECO:0000256" key="26">
    <source>
        <dbReference type="SAM" id="MobiDB-lite"/>
    </source>
</evidence>
<dbReference type="EC" id="2.3.2.24" evidence="15"/>
<keyword evidence="13" id="KW-0539">Nucleus</keyword>
<sequence length="708" mass="77927">MAAPSEGTAFAAGVEKNWGAVVRSPEGTPQKVRQLIDEGIAPEEGGAEAKDTSATFQSVNGSPQAEEPPLESTSKEAFFSRPSELSPLVCAKYGWVTVECDMLKCSSCQAFLCATLQPAFDFDRYKERCAELKKALCTAHEKFCFWPDSPSPDRFGMLPLDEPTVLVSEFLDRFQSLCHLDLQLPSLRPEDLKTMCLTEDKISLLLHLLEDELDHRTDERKTATKLGSDIQVHVTACILSVCGWACSSLLEPMQLSLITCSQCMRKVGLWGFQQIESSMTDLDASLGLTSSPVPGSEGRPERSPLVPESPRRMVTRSQDTIFSPGSEQAEKSPGPIVSRTRSGDSSSPVDRPEPEAAGPATRTRPVTRSMGTGDSAGLEVPSSPLRKAKRARLCSSSSLDASSRSFFDPTSQHRDWCPWVNITLSKETRENGGTEVDASTPAEPGWKAVLNILLAHKQSNQPAETDSTAPDALGSQMSFDGNFGKHRLKEKAVLSPHDEVMQLSARPRNLAHLSPQQHRSLDRGPTADQGFLLFNRIGVIFLCIESKHEVTILGGLNEFVVKFYGPQGTPYEGGVWKVRVDLPDKYPFKSPSIGFMNKIFHPNIDEASGTVCLDVINQTWTALYDLTNIFESFLPQLLAYPNPIDPLNGDAAAMYLHRPEEYKQKIKEYIQKYATEEALKEQEEGTGDSSSESSMSDFSEDEAQDMEL</sequence>
<keyword evidence="9" id="KW-0862">Zinc</keyword>
<dbReference type="GO" id="GO:0005634">
    <property type="term" value="C:nucleus"/>
    <property type="evidence" value="ECO:0007669"/>
    <property type="project" value="UniProtKB-SubCell"/>
</dbReference>
<dbReference type="InterPro" id="IPR000608">
    <property type="entry name" value="UBC"/>
</dbReference>
<dbReference type="PANTHER" id="PTHR15835:SF6">
    <property type="entry name" value="ZINC FINGER C3HC-TYPE PROTEIN 1"/>
    <property type="match status" value="1"/>
</dbReference>
<dbReference type="SUPFAM" id="SSF54495">
    <property type="entry name" value="UBC-like"/>
    <property type="match status" value="1"/>
</dbReference>
<feature type="region of interest" description="Disordered" evidence="26">
    <location>
        <begin position="285"/>
        <end position="389"/>
    </location>
</feature>
<dbReference type="PANTHER" id="PTHR15835">
    <property type="entry name" value="NUCLEAR-INTERACTING PARTNER OF ALK"/>
    <property type="match status" value="1"/>
</dbReference>
<evidence type="ECO:0000256" key="20">
    <source>
        <dbReference type="ARBA" id="ARBA00072436"/>
    </source>
</evidence>
<evidence type="ECO:0000256" key="23">
    <source>
        <dbReference type="ARBA" id="ARBA00078369"/>
    </source>
</evidence>